<sequence length="150" mass="16804">MSSNEITLYPFLGAHPEVEIRVWFGATMAGQGLDVLLLVTLLVTTKVQGTNISLLTLVLATILYGSAPWLFLQKIRRFNVRHYRILFDAGSFPENDRKRLEEGKIIHTCVHNFVSSAVWSLCTLGLGLANPGIVQHDAYESYCVVNVLWL</sequence>
<proteinExistence type="predicted"/>
<keyword evidence="1" id="KW-0812">Transmembrane</keyword>
<dbReference type="KEGG" id="gtr:GLOTRDRAFT_90509"/>
<evidence type="ECO:0000313" key="2">
    <source>
        <dbReference type="EMBL" id="EPQ61293.1"/>
    </source>
</evidence>
<accession>S7QP38</accession>
<organism evidence="2 3">
    <name type="scientific">Gloeophyllum trabeum (strain ATCC 11539 / FP-39264 / Madison 617)</name>
    <name type="common">Brown rot fungus</name>
    <dbReference type="NCBI Taxonomy" id="670483"/>
    <lineage>
        <taxon>Eukaryota</taxon>
        <taxon>Fungi</taxon>
        <taxon>Dikarya</taxon>
        <taxon>Basidiomycota</taxon>
        <taxon>Agaricomycotina</taxon>
        <taxon>Agaricomycetes</taxon>
        <taxon>Gloeophyllales</taxon>
        <taxon>Gloeophyllaceae</taxon>
        <taxon>Gloeophyllum</taxon>
    </lineage>
</organism>
<dbReference type="RefSeq" id="XP_007861493.1">
    <property type="nucleotide sequence ID" value="XM_007863302.1"/>
</dbReference>
<feature type="transmembrane region" description="Helical" evidence="1">
    <location>
        <begin position="54"/>
        <end position="72"/>
    </location>
</feature>
<dbReference type="HOGENOM" id="CLU_1740699_0_0_1"/>
<keyword evidence="1" id="KW-0472">Membrane</keyword>
<reference evidence="2 3" key="1">
    <citation type="journal article" date="2012" name="Science">
        <title>The Paleozoic origin of enzymatic lignin decomposition reconstructed from 31 fungal genomes.</title>
        <authorList>
            <person name="Floudas D."/>
            <person name="Binder M."/>
            <person name="Riley R."/>
            <person name="Barry K."/>
            <person name="Blanchette R.A."/>
            <person name="Henrissat B."/>
            <person name="Martinez A.T."/>
            <person name="Otillar R."/>
            <person name="Spatafora J.W."/>
            <person name="Yadav J.S."/>
            <person name="Aerts A."/>
            <person name="Benoit I."/>
            <person name="Boyd A."/>
            <person name="Carlson A."/>
            <person name="Copeland A."/>
            <person name="Coutinho P.M."/>
            <person name="de Vries R.P."/>
            <person name="Ferreira P."/>
            <person name="Findley K."/>
            <person name="Foster B."/>
            <person name="Gaskell J."/>
            <person name="Glotzer D."/>
            <person name="Gorecki P."/>
            <person name="Heitman J."/>
            <person name="Hesse C."/>
            <person name="Hori C."/>
            <person name="Igarashi K."/>
            <person name="Jurgens J.A."/>
            <person name="Kallen N."/>
            <person name="Kersten P."/>
            <person name="Kohler A."/>
            <person name="Kuees U."/>
            <person name="Kumar T.K.A."/>
            <person name="Kuo A."/>
            <person name="LaButti K."/>
            <person name="Larrondo L.F."/>
            <person name="Lindquist E."/>
            <person name="Ling A."/>
            <person name="Lombard V."/>
            <person name="Lucas S."/>
            <person name="Lundell T."/>
            <person name="Martin R."/>
            <person name="McLaughlin D.J."/>
            <person name="Morgenstern I."/>
            <person name="Morin E."/>
            <person name="Murat C."/>
            <person name="Nagy L.G."/>
            <person name="Nolan M."/>
            <person name="Ohm R.A."/>
            <person name="Patyshakuliyeva A."/>
            <person name="Rokas A."/>
            <person name="Ruiz-Duenas F.J."/>
            <person name="Sabat G."/>
            <person name="Salamov A."/>
            <person name="Samejima M."/>
            <person name="Schmutz J."/>
            <person name="Slot J.C."/>
            <person name="St John F."/>
            <person name="Stenlid J."/>
            <person name="Sun H."/>
            <person name="Sun S."/>
            <person name="Syed K."/>
            <person name="Tsang A."/>
            <person name="Wiebenga A."/>
            <person name="Young D."/>
            <person name="Pisabarro A."/>
            <person name="Eastwood D.C."/>
            <person name="Martin F."/>
            <person name="Cullen D."/>
            <person name="Grigoriev I.V."/>
            <person name="Hibbett D.S."/>
        </authorList>
    </citation>
    <scope>NUCLEOTIDE SEQUENCE [LARGE SCALE GENOMIC DNA]</scope>
    <source>
        <strain evidence="2 3">ATCC 11539</strain>
    </source>
</reference>
<name>S7QP38_GLOTA</name>
<dbReference type="GeneID" id="19309255"/>
<protein>
    <submittedName>
        <fullName evidence="2">Uncharacterized protein</fullName>
    </submittedName>
</protein>
<dbReference type="EMBL" id="KB469296">
    <property type="protein sequence ID" value="EPQ61293.1"/>
    <property type="molecule type" value="Genomic_DNA"/>
</dbReference>
<keyword evidence="3" id="KW-1185">Reference proteome</keyword>
<feature type="transmembrane region" description="Helical" evidence="1">
    <location>
        <begin position="20"/>
        <end position="42"/>
    </location>
</feature>
<dbReference type="AlphaFoldDB" id="S7QP38"/>
<evidence type="ECO:0000313" key="3">
    <source>
        <dbReference type="Proteomes" id="UP000030669"/>
    </source>
</evidence>
<evidence type="ECO:0000256" key="1">
    <source>
        <dbReference type="SAM" id="Phobius"/>
    </source>
</evidence>
<gene>
    <name evidence="2" type="ORF">GLOTRDRAFT_90509</name>
</gene>
<dbReference type="Proteomes" id="UP000030669">
    <property type="component" value="Unassembled WGS sequence"/>
</dbReference>
<keyword evidence="1" id="KW-1133">Transmembrane helix</keyword>